<dbReference type="AlphaFoldDB" id="A0A9P5MRS0"/>
<gene>
    <name evidence="2" type="ORF">DFH94DRAFT_695009</name>
</gene>
<dbReference type="Proteomes" id="UP000759537">
    <property type="component" value="Unassembled WGS sequence"/>
</dbReference>
<dbReference type="OrthoDB" id="3235983at2759"/>
<keyword evidence="3" id="KW-1185">Reference proteome</keyword>
<evidence type="ECO:0000313" key="3">
    <source>
        <dbReference type="Proteomes" id="UP000759537"/>
    </source>
</evidence>
<evidence type="ECO:0000256" key="1">
    <source>
        <dbReference type="SAM" id="MobiDB-lite"/>
    </source>
</evidence>
<evidence type="ECO:0000313" key="2">
    <source>
        <dbReference type="EMBL" id="KAF8476355.1"/>
    </source>
</evidence>
<reference evidence="2" key="2">
    <citation type="journal article" date="2020" name="Nat. Commun.">
        <title>Large-scale genome sequencing of mycorrhizal fungi provides insights into the early evolution of symbiotic traits.</title>
        <authorList>
            <person name="Miyauchi S."/>
            <person name="Kiss E."/>
            <person name="Kuo A."/>
            <person name="Drula E."/>
            <person name="Kohler A."/>
            <person name="Sanchez-Garcia M."/>
            <person name="Morin E."/>
            <person name="Andreopoulos B."/>
            <person name="Barry K.W."/>
            <person name="Bonito G."/>
            <person name="Buee M."/>
            <person name="Carver A."/>
            <person name="Chen C."/>
            <person name="Cichocki N."/>
            <person name="Clum A."/>
            <person name="Culley D."/>
            <person name="Crous P.W."/>
            <person name="Fauchery L."/>
            <person name="Girlanda M."/>
            <person name="Hayes R.D."/>
            <person name="Keri Z."/>
            <person name="LaButti K."/>
            <person name="Lipzen A."/>
            <person name="Lombard V."/>
            <person name="Magnuson J."/>
            <person name="Maillard F."/>
            <person name="Murat C."/>
            <person name="Nolan M."/>
            <person name="Ohm R.A."/>
            <person name="Pangilinan J."/>
            <person name="Pereira M.F."/>
            <person name="Perotto S."/>
            <person name="Peter M."/>
            <person name="Pfister S."/>
            <person name="Riley R."/>
            <person name="Sitrit Y."/>
            <person name="Stielow J.B."/>
            <person name="Szollosi G."/>
            <person name="Zifcakova L."/>
            <person name="Stursova M."/>
            <person name="Spatafora J.W."/>
            <person name="Tedersoo L."/>
            <person name="Vaario L.M."/>
            <person name="Yamada A."/>
            <person name="Yan M."/>
            <person name="Wang P."/>
            <person name="Xu J."/>
            <person name="Bruns T."/>
            <person name="Baldrian P."/>
            <person name="Vilgalys R."/>
            <person name="Dunand C."/>
            <person name="Henrissat B."/>
            <person name="Grigoriev I.V."/>
            <person name="Hibbett D."/>
            <person name="Nagy L.G."/>
            <person name="Martin F.M."/>
        </authorList>
    </citation>
    <scope>NUCLEOTIDE SEQUENCE</scope>
    <source>
        <strain evidence="2">Prilba</strain>
    </source>
</reference>
<name>A0A9P5MRS0_9AGAM</name>
<accession>A0A9P5MRS0</accession>
<comment type="caution">
    <text evidence="2">The sequence shown here is derived from an EMBL/GenBank/DDBJ whole genome shotgun (WGS) entry which is preliminary data.</text>
</comment>
<proteinExistence type="predicted"/>
<protein>
    <submittedName>
        <fullName evidence="2">Uncharacterized protein</fullName>
    </submittedName>
</protein>
<organism evidence="2 3">
    <name type="scientific">Russula ochroleuca</name>
    <dbReference type="NCBI Taxonomy" id="152965"/>
    <lineage>
        <taxon>Eukaryota</taxon>
        <taxon>Fungi</taxon>
        <taxon>Dikarya</taxon>
        <taxon>Basidiomycota</taxon>
        <taxon>Agaricomycotina</taxon>
        <taxon>Agaricomycetes</taxon>
        <taxon>Russulales</taxon>
        <taxon>Russulaceae</taxon>
        <taxon>Russula</taxon>
    </lineage>
</organism>
<feature type="region of interest" description="Disordered" evidence="1">
    <location>
        <begin position="125"/>
        <end position="175"/>
    </location>
</feature>
<sequence length="175" mass="19225">MPVVSNTSFSILKTLHEKVENLPRSVPEAKRTSPLAGYCCDPMELTKDISLDVDVWETWDQKLNVLISHSIPDICPFIGRGKYGLIGLVLFLEHLVRDRKVDEGLLNGKVGRIIEAIDSVCKQQDVGDVSKDPPPVQKPPDNVLSEPALKIQIPVGKASKGGRGSWKPPDIISPK</sequence>
<reference evidence="2" key="1">
    <citation type="submission" date="2019-10" db="EMBL/GenBank/DDBJ databases">
        <authorList>
            <consortium name="DOE Joint Genome Institute"/>
            <person name="Kuo A."/>
            <person name="Miyauchi S."/>
            <person name="Kiss E."/>
            <person name="Drula E."/>
            <person name="Kohler A."/>
            <person name="Sanchez-Garcia M."/>
            <person name="Andreopoulos B."/>
            <person name="Barry K.W."/>
            <person name="Bonito G."/>
            <person name="Buee M."/>
            <person name="Carver A."/>
            <person name="Chen C."/>
            <person name="Cichocki N."/>
            <person name="Clum A."/>
            <person name="Culley D."/>
            <person name="Crous P.W."/>
            <person name="Fauchery L."/>
            <person name="Girlanda M."/>
            <person name="Hayes R."/>
            <person name="Keri Z."/>
            <person name="LaButti K."/>
            <person name="Lipzen A."/>
            <person name="Lombard V."/>
            <person name="Magnuson J."/>
            <person name="Maillard F."/>
            <person name="Morin E."/>
            <person name="Murat C."/>
            <person name="Nolan M."/>
            <person name="Ohm R."/>
            <person name="Pangilinan J."/>
            <person name="Pereira M."/>
            <person name="Perotto S."/>
            <person name="Peter M."/>
            <person name="Riley R."/>
            <person name="Sitrit Y."/>
            <person name="Stielow B."/>
            <person name="Szollosi G."/>
            <person name="Zifcakova L."/>
            <person name="Stursova M."/>
            <person name="Spatafora J.W."/>
            <person name="Tedersoo L."/>
            <person name="Vaario L.-M."/>
            <person name="Yamada A."/>
            <person name="Yan M."/>
            <person name="Wang P."/>
            <person name="Xu J."/>
            <person name="Bruns T."/>
            <person name="Baldrian P."/>
            <person name="Vilgalys R."/>
            <person name="Henrissat B."/>
            <person name="Grigoriev I.V."/>
            <person name="Hibbett D."/>
            <person name="Nagy L.G."/>
            <person name="Martin F.M."/>
        </authorList>
    </citation>
    <scope>NUCLEOTIDE SEQUENCE</scope>
    <source>
        <strain evidence="2">Prilba</strain>
    </source>
</reference>
<dbReference type="EMBL" id="WHVB01000015">
    <property type="protein sequence ID" value="KAF8476355.1"/>
    <property type="molecule type" value="Genomic_DNA"/>
</dbReference>